<evidence type="ECO:0000256" key="7">
    <source>
        <dbReference type="ARBA" id="ARBA00023186"/>
    </source>
</evidence>
<comment type="caution">
    <text evidence="9">The sequence shown here is derived from an EMBL/GenBank/DDBJ whole genome shotgun (WGS) entry which is preliminary data.</text>
</comment>
<evidence type="ECO:0000256" key="3">
    <source>
        <dbReference type="ARBA" id="ARBA00006020"/>
    </source>
</evidence>
<dbReference type="CDD" id="cd20270">
    <property type="entry name" value="Complex1_LYR_SDHAF3_LYRM10"/>
    <property type="match status" value="1"/>
</dbReference>
<sequence>MKLSLRLLMASPSAAGTGKGFRPAPMALLPPIPLYRRLFRAHRKHLPREMRLLGDEYIKSEFRQHREVENPVHIIGFLTEWQMYAQKLEGESWIGERMDKEKIDKMSDQQLGQLYELMQAIRKKQVEESGEENTGPEQL</sequence>
<dbReference type="InterPro" id="IPR008381">
    <property type="entry name" value="SDHAF3/Sdh7"/>
</dbReference>
<dbReference type="STRING" id="38488.A0A4Y8CXP6"/>
<evidence type="ECO:0000256" key="5">
    <source>
        <dbReference type="ARBA" id="ARBA00022946"/>
    </source>
</evidence>
<keyword evidence="10" id="KW-1185">Reference proteome</keyword>
<evidence type="ECO:0000256" key="6">
    <source>
        <dbReference type="ARBA" id="ARBA00023128"/>
    </source>
</evidence>
<evidence type="ECO:0000256" key="4">
    <source>
        <dbReference type="ARBA" id="ARBA00011273"/>
    </source>
</evidence>
<keyword evidence="5" id="KW-0809">Transit peptide</keyword>
<dbReference type="Proteomes" id="UP000297299">
    <property type="component" value="Unassembled WGS sequence"/>
</dbReference>
<dbReference type="AlphaFoldDB" id="A0A4Y8CXP6"/>
<proteinExistence type="inferred from homology"/>
<dbReference type="EMBL" id="PHWZ01000228">
    <property type="protein sequence ID" value="TEY55750.1"/>
    <property type="molecule type" value="Genomic_DNA"/>
</dbReference>
<name>A0A4Y8CXP6_9HELO</name>
<evidence type="ECO:0000313" key="10">
    <source>
        <dbReference type="Proteomes" id="UP000297299"/>
    </source>
</evidence>
<dbReference type="GO" id="GO:0034553">
    <property type="term" value="P:mitochondrial respiratory chain complex II assembly"/>
    <property type="evidence" value="ECO:0007669"/>
    <property type="project" value="UniProtKB-UniRule"/>
</dbReference>
<dbReference type="Pfam" id="PF13233">
    <property type="entry name" value="Complex1_LYR_2"/>
    <property type="match status" value="1"/>
</dbReference>
<evidence type="ECO:0000256" key="2">
    <source>
        <dbReference type="ARBA" id="ARBA00004305"/>
    </source>
</evidence>
<dbReference type="PANTHER" id="PTHR13137:SF6">
    <property type="entry name" value="SUCCINATE DEHYDROGENASE ASSEMBLY FACTOR 3, MITOCHONDRIAL"/>
    <property type="match status" value="1"/>
</dbReference>
<comment type="subcellular location">
    <subcellularLocation>
        <location evidence="2 8">Mitochondrion matrix</location>
    </subcellularLocation>
</comment>
<dbReference type="GO" id="GO:0005759">
    <property type="term" value="C:mitochondrial matrix"/>
    <property type="evidence" value="ECO:0007669"/>
    <property type="project" value="UniProtKB-SubCell"/>
</dbReference>
<comment type="function">
    <text evidence="1 8">Plays an essential role in the assembly of succinate dehydrogenase (SDH), an enzyme complex (also referred to as respiratory complex II) that is a component of both the tricarboxylic acid (TCA) cycle and the mitochondrial electron transport chain, and which couples the oxidation of succinate to fumarate with the reduction of ubiquinone (coenzyme Q) to ubiquinol. Promotes maturation of the iron-sulfur protein subunit of the SDH catalytic dimer, protecting it from the deleterious effects of oxidants. May act together with SDHAF1.</text>
</comment>
<reference evidence="9 10" key="1">
    <citation type="submission" date="2017-11" db="EMBL/GenBank/DDBJ databases">
        <title>Comparative genomics of Botrytis spp.</title>
        <authorList>
            <person name="Valero-Jimenez C.A."/>
            <person name="Tapia P."/>
            <person name="Veloso J."/>
            <person name="Silva-Moreno E."/>
            <person name="Staats M."/>
            <person name="Valdes J.H."/>
            <person name="Van Kan J.A.L."/>
        </authorList>
    </citation>
    <scope>NUCLEOTIDE SEQUENCE [LARGE SCALE GENOMIC DNA]</scope>
    <source>
        <strain evidence="9 10">MUCL2830</strain>
    </source>
</reference>
<accession>A0A4Y8CXP6</accession>
<comment type="subunit">
    <text evidence="4 8">Interacts with the iron-sulfur protein subunit within the SDH catalytic dimer.</text>
</comment>
<evidence type="ECO:0000256" key="1">
    <source>
        <dbReference type="ARBA" id="ARBA00003675"/>
    </source>
</evidence>
<dbReference type="PANTHER" id="PTHR13137">
    <property type="entry name" value="DC11 ACN9 HOMOLOG"/>
    <property type="match status" value="1"/>
</dbReference>
<keyword evidence="7 8" id="KW-0143">Chaperone</keyword>
<gene>
    <name evidence="9" type="ORF">BOTCAL_0228g00070</name>
</gene>
<evidence type="ECO:0000313" key="9">
    <source>
        <dbReference type="EMBL" id="TEY55750.1"/>
    </source>
</evidence>
<evidence type="ECO:0000256" key="8">
    <source>
        <dbReference type="RuleBase" id="RU368039"/>
    </source>
</evidence>
<dbReference type="GO" id="GO:0005758">
    <property type="term" value="C:mitochondrial intermembrane space"/>
    <property type="evidence" value="ECO:0007669"/>
    <property type="project" value="TreeGrafter"/>
</dbReference>
<keyword evidence="6 8" id="KW-0496">Mitochondrion</keyword>
<dbReference type="GO" id="GO:0006105">
    <property type="term" value="P:succinate metabolic process"/>
    <property type="evidence" value="ECO:0007669"/>
    <property type="project" value="TreeGrafter"/>
</dbReference>
<dbReference type="OrthoDB" id="278329at2759"/>
<comment type="similarity">
    <text evidence="3 8">Belongs to the complex I LYR family. SDHAF3 subfamily.</text>
</comment>
<protein>
    <recommendedName>
        <fullName evidence="8">Succinate dehydrogenase assembly factor 3</fullName>
        <shortName evidence="8">SDH assembly factor 3</shortName>
        <shortName evidence="8">SDHAF3</shortName>
    </recommendedName>
</protein>
<organism evidence="9 10">
    <name type="scientific">Botryotinia calthae</name>
    <dbReference type="NCBI Taxonomy" id="38488"/>
    <lineage>
        <taxon>Eukaryota</taxon>
        <taxon>Fungi</taxon>
        <taxon>Dikarya</taxon>
        <taxon>Ascomycota</taxon>
        <taxon>Pezizomycotina</taxon>
        <taxon>Leotiomycetes</taxon>
        <taxon>Helotiales</taxon>
        <taxon>Sclerotiniaceae</taxon>
        <taxon>Botryotinia</taxon>
    </lineage>
</organism>